<dbReference type="Pfam" id="PF13649">
    <property type="entry name" value="Methyltransf_25"/>
    <property type="match status" value="1"/>
</dbReference>
<keyword evidence="3 5" id="KW-0808">Transferase</keyword>
<evidence type="ECO:0000256" key="5">
    <source>
        <dbReference type="HAMAP-Rule" id="MF_00560"/>
    </source>
</evidence>
<evidence type="ECO:0000313" key="8">
    <source>
        <dbReference type="Proteomes" id="UP000643405"/>
    </source>
</evidence>
<accession>A0A8J6Q1H3</accession>
<dbReference type="PANTHER" id="PTHR43861">
    <property type="entry name" value="TRANS-ACONITATE 2-METHYLTRANSFERASE-RELATED"/>
    <property type="match status" value="1"/>
</dbReference>
<dbReference type="RefSeq" id="WP_188164466.1">
    <property type="nucleotide sequence ID" value="NZ_JACVVX010000002.1"/>
</dbReference>
<reference evidence="7" key="1">
    <citation type="submission" date="2020-09" db="EMBL/GenBank/DDBJ databases">
        <title>Genome seq and assembly of Tianweitania sp.</title>
        <authorList>
            <person name="Chhetri G."/>
        </authorList>
    </citation>
    <scope>NUCLEOTIDE SEQUENCE</scope>
    <source>
        <strain evidence="7">Rool2</strain>
    </source>
</reference>
<proteinExistence type="inferred from homology"/>
<dbReference type="GO" id="GO:0030798">
    <property type="term" value="F:trans-aconitate 2-methyltransferase activity"/>
    <property type="evidence" value="ECO:0007669"/>
    <property type="project" value="UniProtKB-UniRule"/>
</dbReference>
<evidence type="ECO:0000313" key="7">
    <source>
        <dbReference type="EMBL" id="MBD0414695.1"/>
    </source>
</evidence>
<dbReference type="InterPro" id="IPR023149">
    <property type="entry name" value="Trans_acon_MeTrfase_C"/>
</dbReference>
<dbReference type="Proteomes" id="UP000643405">
    <property type="component" value="Unassembled WGS sequence"/>
</dbReference>
<comment type="caution">
    <text evidence="7">The sequence shown here is derived from an EMBL/GenBank/DDBJ whole genome shotgun (WGS) entry which is preliminary data.</text>
</comment>
<dbReference type="GO" id="GO:0032259">
    <property type="term" value="P:methylation"/>
    <property type="evidence" value="ECO:0007669"/>
    <property type="project" value="UniProtKB-KW"/>
</dbReference>
<evidence type="ECO:0000259" key="6">
    <source>
        <dbReference type="Pfam" id="PF13649"/>
    </source>
</evidence>
<comment type="catalytic activity">
    <reaction evidence="5">
        <text>trans-aconitate + S-adenosyl-L-methionine = (E)-3-(methoxycarbonyl)pent-2-enedioate + S-adenosyl-L-homocysteine</text>
        <dbReference type="Rhea" id="RHEA:14969"/>
        <dbReference type="ChEBI" id="CHEBI:15708"/>
        <dbReference type="ChEBI" id="CHEBI:57470"/>
        <dbReference type="ChEBI" id="CHEBI:57856"/>
        <dbReference type="ChEBI" id="CHEBI:59789"/>
        <dbReference type="EC" id="2.1.1.144"/>
    </reaction>
</comment>
<dbReference type="CDD" id="cd02440">
    <property type="entry name" value="AdoMet_MTases"/>
    <property type="match status" value="1"/>
</dbReference>
<sequence length="256" mass="28618">MKDWSAAQYLKFEDERTRPARDLLAQIPLDRPETVVDIGCGPGNSTELLVERWPEAKVLGFDTSPDMIDKARKRLPAVDFTLGDAAHWAPDKPADVLFSNAVFQWLPNHAEMMVGLLGHLAPGGCLAVQMPDNLMEPSHRLIREVAAEVPFADKIAGAARKPLPPVAFYYDLLRPHVGRVDIWHMFYNHPLADASAIVEWVKSTGLKPFLDPLDEAEQAEFLSRYLEKIAAAYPPLVDGKVLLRFPRLFIMAQKSA</sequence>
<dbReference type="Gene3D" id="3.40.50.150">
    <property type="entry name" value="Vaccinia Virus protein VP39"/>
    <property type="match status" value="1"/>
</dbReference>
<dbReference type="EMBL" id="JACVVX010000002">
    <property type="protein sequence ID" value="MBD0414695.1"/>
    <property type="molecule type" value="Genomic_DNA"/>
</dbReference>
<dbReference type="Gene3D" id="1.10.150.290">
    <property type="entry name" value="S-adenosyl-L-methionine-dependent methyltransferases"/>
    <property type="match status" value="1"/>
</dbReference>
<feature type="domain" description="Methyltransferase" evidence="6">
    <location>
        <begin position="35"/>
        <end position="124"/>
    </location>
</feature>
<organism evidence="7 8">
    <name type="scientific">Oryzicola mucosus</name>
    <dbReference type="NCBI Taxonomy" id="2767425"/>
    <lineage>
        <taxon>Bacteria</taxon>
        <taxon>Pseudomonadati</taxon>
        <taxon>Pseudomonadota</taxon>
        <taxon>Alphaproteobacteria</taxon>
        <taxon>Hyphomicrobiales</taxon>
        <taxon>Phyllobacteriaceae</taxon>
        <taxon>Oryzicola</taxon>
    </lineage>
</organism>
<keyword evidence="1 5" id="KW-0963">Cytoplasm</keyword>
<dbReference type="EC" id="2.1.1.144" evidence="5"/>
<evidence type="ECO:0000256" key="3">
    <source>
        <dbReference type="ARBA" id="ARBA00022679"/>
    </source>
</evidence>
<evidence type="ECO:0000256" key="1">
    <source>
        <dbReference type="ARBA" id="ARBA00022490"/>
    </source>
</evidence>
<dbReference type="PANTHER" id="PTHR43861:SF1">
    <property type="entry name" value="TRANS-ACONITATE 2-METHYLTRANSFERASE"/>
    <property type="match status" value="1"/>
</dbReference>
<dbReference type="InterPro" id="IPR023506">
    <property type="entry name" value="Trans-aconitate_MeTrfase"/>
</dbReference>
<dbReference type="AlphaFoldDB" id="A0A8J6Q1H3"/>
<keyword evidence="8" id="KW-1185">Reference proteome</keyword>
<dbReference type="SUPFAM" id="SSF53335">
    <property type="entry name" value="S-adenosyl-L-methionine-dependent methyltransferases"/>
    <property type="match status" value="1"/>
</dbReference>
<gene>
    <name evidence="5 7" type="primary">tam</name>
    <name evidence="7" type="ORF">ICI42_08515</name>
</gene>
<evidence type="ECO:0000256" key="4">
    <source>
        <dbReference type="ARBA" id="ARBA00022691"/>
    </source>
</evidence>
<name>A0A8J6Q1H3_9HYPH</name>
<dbReference type="InterPro" id="IPR029063">
    <property type="entry name" value="SAM-dependent_MTases_sf"/>
</dbReference>
<dbReference type="GO" id="GO:0005737">
    <property type="term" value="C:cytoplasm"/>
    <property type="evidence" value="ECO:0007669"/>
    <property type="project" value="UniProtKB-SubCell"/>
</dbReference>
<comment type="similarity">
    <text evidence="5">Belongs to the methyltransferase superfamily. Tam family.</text>
</comment>
<dbReference type="HAMAP" id="MF_00560">
    <property type="entry name" value="Tran_acon_Me_trans"/>
    <property type="match status" value="1"/>
</dbReference>
<dbReference type="InterPro" id="IPR041698">
    <property type="entry name" value="Methyltransf_25"/>
</dbReference>
<keyword evidence="2 5" id="KW-0489">Methyltransferase</keyword>
<protein>
    <recommendedName>
        <fullName evidence="5">Trans-aconitate 2-methyltransferase</fullName>
        <ecNumber evidence="5">2.1.1.144</ecNumber>
    </recommendedName>
</protein>
<dbReference type="NCBIfam" id="NF002463">
    <property type="entry name" value="PRK01683.1"/>
    <property type="match status" value="1"/>
</dbReference>
<keyword evidence="4 5" id="KW-0949">S-adenosyl-L-methionine</keyword>
<evidence type="ECO:0000256" key="2">
    <source>
        <dbReference type="ARBA" id="ARBA00022603"/>
    </source>
</evidence>
<comment type="function">
    <text evidence="5">Catalyzes the S-adenosylmethionine monomethyl esterification of trans-aconitate.</text>
</comment>
<comment type="subcellular location">
    <subcellularLocation>
        <location evidence="5">Cytoplasm</location>
    </subcellularLocation>
</comment>